<proteinExistence type="predicted"/>
<feature type="transmembrane region" description="Helical" evidence="2">
    <location>
        <begin position="7"/>
        <end position="26"/>
    </location>
</feature>
<evidence type="ECO:0000313" key="3">
    <source>
        <dbReference type="EMBL" id="OOE43449.1"/>
    </source>
</evidence>
<keyword evidence="2" id="KW-0812">Transmembrane</keyword>
<accession>A0AB36K5C4</accession>
<reference evidence="3 4" key="1">
    <citation type="journal article" date="2017" name="Genome Announc.">
        <title>Draft Genome Sequences of Salinivibrio proteolyticus, Salinivibrio sharmensis, Salinivibrio siamensis, Salinivibrio costicola subsp. alcaliphilus, Salinivibrio costicola subsp. vallismortis, and 29 New Isolates Belonging to the Genus Salinivibrio.</title>
        <authorList>
            <person name="Lopez-Hermoso C."/>
            <person name="de la Haba R.R."/>
            <person name="Sanchez-Porro C."/>
            <person name="Bayliss S.C."/>
            <person name="Feil E.J."/>
            <person name="Ventosa A."/>
        </authorList>
    </citation>
    <scope>NUCLEOTIDE SEQUENCE [LARGE SCALE GENOMIC DNA]</scope>
    <source>
        <strain evidence="3 4">IC202</strain>
    </source>
</reference>
<protein>
    <submittedName>
        <fullName evidence="3">Uncharacterized protein</fullName>
    </submittedName>
</protein>
<evidence type="ECO:0000313" key="4">
    <source>
        <dbReference type="Proteomes" id="UP000188726"/>
    </source>
</evidence>
<keyword evidence="2" id="KW-0472">Membrane</keyword>
<organism evidence="3 4">
    <name type="scientific">Salinivibrio kushneri</name>
    <dbReference type="NCBI Taxonomy" id="1908198"/>
    <lineage>
        <taxon>Bacteria</taxon>
        <taxon>Pseudomonadati</taxon>
        <taxon>Pseudomonadota</taxon>
        <taxon>Gammaproteobacteria</taxon>
        <taxon>Vibrionales</taxon>
        <taxon>Vibrionaceae</taxon>
        <taxon>Salinivibrio</taxon>
    </lineage>
</organism>
<feature type="compositionally biased region" description="Polar residues" evidence="1">
    <location>
        <begin position="93"/>
        <end position="102"/>
    </location>
</feature>
<feature type="region of interest" description="Disordered" evidence="1">
    <location>
        <begin position="93"/>
        <end position="112"/>
    </location>
</feature>
<evidence type="ECO:0000256" key="2">
    <source>
        <dbReference type="SAM" id="Phobius"/>
    </source>
</evidence>
<dbReference type="RefSeq" id="WP_077458783.1">
    <property type="nucleotide sequence ID" value="NZ_MUEO01000025.1"/>
</dbReference>
<keyword evidence="2" id="KW-1133">Transmembrane helix</keyword>
<feature type="transmembrane region" description="Helical" evidence="2">
    <location>
        <begin position="32"/>
        <end position="52"/>
    </location>
</feature>
<dbReference type="EMBL" id="MUEO01000025">
    <property type="protein sequence ID" value="OOE43449.1"/>
    <property type="molecule type" value="Genomic_DNA"/>
</dbReference>
<comment type="caution">
    <text evidence="3">The sequence shown here is derived from an EMBL/GenBank/DDBJ whole genome shotgun (WGS) entry which is preliminary data.</text>
</comment>
<dbReference type="AlphaFoldDB" id="A0AB36K5C4"/>
<name>A0AB36K5C4_9GAMM</name>
<evidence type="ECO:0000256" key="1">
    <source>
        <dbReference type="SAM" id="MobiDB-lite"/>
    </source>
</evidence>
<dbReference type="Proteomes" id="UP000188726">
    <property type="component" value="Unassembled WGS sequence"/>
</dbReference>
<sequence>MGVRSVWMVLVTLFLLMGLATGYAWLTNPAVGAGPFVFTLIVSGVCCLFAIFNFDPRNHMDSNGDDIKSQYSPVFNDDWVDRPGTLMFNLGIGSTLSSQNRGGISDDDWDDI</sequence>
<gene>
    <name evidence="3" type="ORF">BZG09_10740</name>
</gene>